<name>A0A1A6H658_NEOLE</name>
<comment type="similarity">
    <text evidence="1 7">Belongs to the peptidase M8 family.</text>
</comment>
<dbReference type="OrthoDB" id="527990at2759"/>
<dbReference type="Gene3D" id="3.10.170.20">
    <property type="match status" value="1"/>
</dbReference>
<keyword evidence="9" id="KW-1185">Reference proteome</keyword>
<dbReference type="PANTHER" id="PTHR10942:SF6">
    <property type="entry name" value="CILIATED LEFT-RIGHT ORGANIZER METALLOPEPTIDASE"/>
    <property type="match status" value="1"/>
</dbReference>
<evidence type="ECO:0000256" key="7">
    <source>
        <dbReference type="RuleBase" id="RU366077"/>
    </source>
</evidence>
<dbReference type="EC" id="3.4.24.-" evidence="7"/>
<gene>
    <name evidence="8" type="ORF">A6R68_12299</name>
</gene>
<reference evidence="8 9" key="1">
    <citation type="submission" date="2016-06" db="EMBL/GenBank/DDBJ databases">
        <title>The Draft Genome Sequence and Annotation of the Desert Woodrat Neotoma lepida.</title>
        <authorList>
            <person name="Campbell M."/>
            <person name="Oakeson K.F."/>
            <person name="Yandell M."/>
            <person name="Halpert J.R."/>
            <person name="Dearing D."/>
        </authorList>
    </citation>
    <scope>NUCLEOTIDE SEQUENCE [LARGE SCALE GENOMIC DNA]</scope>
    <source>
        <strain evidence="8">417</strain>
        <tissue evidence="8">Liver</tissue>
    </source>
</reference>
<dbReference type="STRING" id="56216.A0A1A6H658"/>
<protein>
    <recommendedName>
        <fullName evidence="7">Leishmanolysin-like peptidase</fullName>
        <ecNumber evidence="7">3.4.24.-</ecNumber>
    </recommendedName>
</protein>
<dbReference type="AlphaFoldDB" id="A0A1A6H658"/>
<evidence type="ECO:0000256" key="4">
    <source>
        <dbReference type="ARBA" id="ARBA00022801"/>
    </source>
</evidence>
<keyword evidence="2 7" id="KW-0645">Protease</keyword>
<evidence type="ECO:0000256" key="5">
    <source>
        <dbReference type="ARBA" id="ARBA00022833"/>
    </source>
</evidence>
<keyword evidence="5 7" id="KW-0862">Zinc</keyword>
<dbReference type="Proteomes" id="UP000092124">
    <property type="component" value="Unassembled WGS sequence"/>
</dbReference>
<keyword evidence="7" id="KW-0732">Signal</keyword>
<dbReference type="GO" id="GO:0005737">
    <property type="term" value="C:cytoplasm"/>
    <property type="evidence" value="ECO:0007669"/>
    <property type="project" value="TreeGrafter"/>
</dbReference>
<evidence type="ECO:0000313" key="9">
    <source>
        <dbReference type="Proteomes" id="UP000092124"/>
    </source>
</evidence>
<dbReference type="GO" id="GO:0016020">
    <property type="term" value="C:membrane"/>
    <property type="evidence" value="ECO:0007669"/>
    <property type="project" value="InterPro"/>
</dbReference>
<dbReference type="GO" id="GO:0004222">
    <property type="term" value="F:metalloendopeptidase activity"/>
    <property type="evidence" value="ECO:0007669"/>
    <property type="project" value="UniProtKB-UniRule"/>
</dbReference>
<organism evidence="8 9">
    <name type="scientific">Neotoma lepida</name>
    <name type="common">Desert woodrat</name>
    <dbReference type="NCBI Taxonomy" id="56216"/>
    <lineage>
        <taxon>Eukaryota</taxon>
        <taxon>Metazoa</taxon>
        <taxon>Chordata</taxon>
        <taxon>Craniata</taxon>
        <taxon>Vertebrata</taxon>
        <taxon>Euteleostomi</taxon>
        <taxon>Mammalia</taxon>
        <taxon>Eutheria</taxon>
        <taxon>Euarchontoglires</taxon>
        <taxon>Glires</taxon>
        <taxon>Rodentia</taxon>
        <taxon>Myomorpha</taxon>
        <taxon>Muroidea</taxon>
        <taxon>Cricetidae</taxon>
        <taxon>Neotominae</taxon>
        <taxon>Neotoma</taxon>
    </lineage>
</organism>
<keyword evidence="6 7" id="KW-0482">Metalloprotease</keyword>
<evidence type="ECO:0000256" key="1">
    <source>
        <dbReference type="ARBA" id="ARBA00005860"/>
    </source>
</evidence>
<keyword evidence="3 7" id="KW-0479">Metal-binding</keyword>
<dbReference type="GO" id="GO:0046872">
    <property type="term" value="F:metal ion binding"/>
    <property type="evidence" value="ECO:0007669"/>
    <property type="project" value="UniProtKB-KW"/>
</dbReference>
<dbReference type="SUPFAM" id="SSF55486">
    <property type="entry name" value="Metalloproteases ('zincins'), catalytic domain"/>
    <property type="match status" value="1"/>
</dbReference>
<dbReference type="GO" id="GO:0006508">
    <property type="term" value="P:proteolysis"/>
    <property type="evidence" value="ECO:0007669"/>
    <property type="project" value="UniProtKB-KW"/>
</dbReference>
<dbReference type="InterPro" id="IPR001577">
    <property type="entry name" value="Peptidase_M8"/>
</dbReference>
<keyword evidence="4 7" id="KW-0378">Hydrolase</keyword>
<dbReference type="GO" id="GO:0007155">
    <property type="term" value="P:cell adhesion"/>
    <property type="evidence" value="ECO:0007669"/>
    <property type="project" value="InterPro"/>
</dbReference>
<dbReference type="PANTHER" id="PTHR10942">
    <property type="entry name" value="LEISHMANOLYSIN-LIKE PEPTIDASE"/>
    <property type="match status" value="1"/>
</dbReference>
<evidence type="ECO:0000256" key="2">
    <source>
        <dbReference type="ARBA" id="ARBA00022670"/>
    </source>
</evidence>
<dbReference type="Pfam" id="PF01457">
    <property type="entry name" value="Peptidase_M8"/>
    <property type="match status" value="1"/>
</dbReference>
<dbReference type="EMBL" id="LZPO01054712">
    <property type="protein sequence ID" value="OBS73097.1"/>
    <property type="molecule type" value="Genomic_DNA"/>
</dbReference>
<feature type="signal peptide" evidence="7">
    <location>
        <begin position="1"/>
        <end position="16"/>
    </location>
</feature>
<evidence type="ECO:0000256" key="3">
    <source>
        <dbReference type="ARBA" id="ARBA00022723"/>
    </source>
</evidence>
<proteinExistence type="inferred from homology"/>
<evidence type="ECO:0000256" key="6">
    <source>
        <dbReference type="ARBA" id="ARBA00023049"/>
    </source>
</evidence>
<accession>A0A1A6H658</accession>
<evidence type="ECO:0000313" key="8">
    <source>
        <dbReference type="EMBL" id="OBS73097.1"/>
    </source>
</evidence>
<comment type="caution">
    <text evidence="8">The sequence shown here is derived from an EMBL/GenBank/DDBJ whole genome shotgun (WGS) entry which is preliminary data.</text>
</comment>
<feature type="chain" id="PRO_5023978778" description="Leishmanolysin-like peptidase" evidence="7">
    <location>
        <begin position="17"/>
        <end position="238"/>
    </location>
</feature>
<comment type="cofactor">
    <cofactor evidence="7">
        <name>Zn(2+)</name>
        <dbReference type="ChEBI" id="CHEBI:29105"/>
    </cofactor>
    <text evidence="7">Binds 1 zinc ion per subunit.</text>
</comment>
<feature type="non-terminal residue" evidence="8">
    <location>
        <position position="238"/>
    </location>
</feature>
<sequence length="238" mass="26522">MHLLLLLGVATSRCLHDETQKSVSLLRPHFSQMPTHFRSPTLPLPSSHDPQPLRIQTYYTRDPVSNEAWDPDRDERSGESRALAALRETTRRIQGILAVQGPLLLSRDPTKYCRAVWGDPDTPNYHRCSLLNPGYKGESCLGVKMPDAHLHGYSLWPEHGLPQLIQPDGPGVQNTDFLLYVRVAHTSKCHQEPSIIAYAACCQLDSEDRPLAGTIVYCAQHLTSPSLSHSDIVMVTTA</sequence>